<evidence type="ECO:0000256" key="4">
    <source>
        <dbReference type="ARBA" id="ARBA00022692"/>
    </source>
</evidence>
<proteinExistence type="predicted"/>
<sequence length="539" mass="59901">MDKNIVKDKKSIMKKDKIFKKLKNWWPFSRITGRIIIWYLLSILIGGFLLSIPGVITDENNYWKLLVGVFTASSAISDTGITMVQTNTSYSFIGQLLIIIMCQIGGIGILTLKIVLLAMLGKKVSLDDQSIAQSERGNSALSSTVEMIKDAFIFLLWLEIIGAFFLFFAFYFNEVDTSMVVDKTGVTNSYHDFGKSLWSSIFHSVSATNNAGFDIISGNSLLPYNQGNSHAYLLQVIFLCQWVIGGLGYPTYHDIKRKIKARSEGTTVKFSLFTKLNFVVYSCLFVIGPILVFITEFATTQDSQILKNGDFKVSEKLVNGEIVSTKEWVADPSGSWKPAYVWIMDLLFNVSSCRNAGFATVDINNFTAGSKVIMSLWMFIGSAPSSTAGGIRTTTFAITLLAVWSIVRNKKTVEAFKRKIPDEVVKRAFAVVIISIAIVFFVVIAVYLDSNKALSTSNDQESQNELLIKVLIYVSSAFGTVGFQPFSNDQAQNMGWISKVLLIITMFIGQLGISNTLLAFVKPKNKQNFTYVEEDVVIG</sequence>
<dbReference type="GO" id="GO:0005886">
    <property type="term" value="C:plasma membrane"/>
    <property type="evidence" value="ECO:0007669"/>
    <property type="project" value="UniProtKB-SubCell"/>
</dbReference>
<keyword evidence="3" id="KW-1003">Cell membrane</keyword>
<dbReference type="EMBL" id="CP012328">
    <property type="protein sequence ID" value="AKU79361.1"/>
    <property type="molecule type" value="Genomic_DNA"/>
</dbReference>
<feature type="transmembrane region" description="Helical" evidence="8">
    <location>
        <begin position="387"/>
        <end position="407"/>
    </location>
</feature>
<dbReference type="RefSeq" id="WP_082236153.1">
    <property type="nucleotide sequence ID" value="NZ_CP012328.1"/>
</dbReference>
<accession>A0A0K1P4X9</accession>
<keyword evidence="2" id="KW-0813">Transport</keyword>
<evidence type="ECO:0000313" key="9">
    <source>
        <dbReference type="EMBL" id="AKU79361.1"/>
    </source>
</evidence>
<keyword evidence="4 8" id="KW-0812">Transmembrane</keyword>
<evidence type="ECO:0000256" key="8">
    <source>
        <dbReference type="SAM" id="Phobius"/>
    </source>
</evidence>
<feature type="transmembrane region" description="Helical" evidence="8">
    <location>
        <begin position="232"/>
        <end position="252"/>
    </location>
</feature>
<dbReference type="AlphaFoldDB" id="A0A0K1P4X9"/>
<reference evidence="9 10" key="1">
    <citation type="journal article" date="2015" name="Genome Announc.">
        <title>Complete Genome Sequence of Spiroplasma turonicum Strain Tab4cT, a Parasite of a Horse Fly, Haematopota sp. (Diptera: Tabanidae).</title>
        <authorList>
            <person name="Davis R.E."/>
            <person name="Shao J."/>
            <person name="Zhao Y."/>
            <person name="Gasparich G.E."/>
            <person name="Gaynor B.J."/>
            <person name="Donofrio N."/>
        </authorList>
    </citation>
    <scope>NUCLEOTIDE SEQUENCE [LARGE SCALE GENOMIC DNA]</scope>
    <source>
        <strain evidence="9 10">Tab4c</strain>
    </source>
</reference>
<feature type="transmembrane region" description="Helical" evidence="8">
    <location>
        <begin position="36"/>
        <end position="56"/>
    </location>
</feature>
<feature type="transmembrane region" description="Helical" evidence="8">
    <location>
        <begin position="468"/>
        <end position="488"/>
    </location>
</feature>
<keyword evidence="5 8" id="KW-1133">Transmembrane helix</keyword>
<evidence type="ECO:0000256" key="3">
    <source>
        <dbReference type="ARBA" id="ARBA00022475"/>
    </source>
</evidence>
<dbReference type="Proteomes" id="UP000067243">
    <property type="component" value="Chromosome"/>
</dbReference>
<feature type="transmembrane region" description="Helical" evidence="8">
    <location>
        <begin position="428"/>
        <end position="448"/>
    </location>
</feature>
<dbReference type="PANTHER" id="PTHR32024">
    <property type="entry name" value="TRK SYSTEM POTASSIUM UPTAKE PROTEIN TRKG-RELATED"/>
    <property type="match status" value="1"/>
</dbReference>
<gene>
    <name evidence="9" type="primary">ktrB</name>
    <name evidence="9" type="ORF">STURON_00115</name>
</gene>
<dbReference type="Pfam" id="PF02386">
    <property type="entry name" value="TrkH"/>
    <property type="match status" value="1"/>
</dbReference>
<keyword evidence="7 8" id="KW-0472">Membrane</keyword>
<organism evidence="9 10">
    <name type="scientific">Spiroplasma turonicum</name>
    <dbReference type="NCBI Taxonomy" id="216946"/>
    <lineage>
        <taxon>Bacteria</taxon>
        <taxon>Bacillati</taxon>
        <taxon>Mycoplasmatota</taxon>
        <taxon>Mollicutes</taxon>
        <taxon>Entomoplasmatales</taxon>
        <taxon>Spiroplasmataceae</taxon>
        <taxon>Spiroplasma</taxon>
    </lineage>
</organism>
<feature type="transmembrane region" description="Helical" evidence="8">
    <location>
        <begin position="151"/>
        <end position="172"/>
    </location>
</feature>
<dbReference type="KEGG" id="stur:STURON_00115"/>
<feature type="transmembrane region" description="Helical" evidence="8">
    <location>
        <begin position="500"/>
        <end position="521"/>
    </location>
</feature>
<keyword evidence="10" id="KW-1185">Reference proteome</keyword>
<dbReference type="PANTHER" id="PTHR32024:SF1">
    <property type="entry name" value="KTR SYSTEM POTASSIUM UPTAKE PROTEIN B"/>
    <property type="match status" value="1"/>
</dbReference>
<feature type="transmembrane region" description="Helical" evidence="8">
    <location>
        <begin position="92"/>
        <end position="116"/>
    </location>
</feature>
<feature type="transmembrane region" description="Helical" evidence="8">
    <location>
        <begin position="272"/>
        <end position="294"/>
    </location>
</feature>
<name>A0A0K1P4X9_9MOLU</name>
<evidence type="ECO:0000313" key="10">
    <source>
        <dbReference type="Proteomes" id="UP000067243"/>
    </source>
</evidence>
<dbReference type="GO" id="GO:0008324">
    <property type="term" value="F:monoatomic cation transmembrane transporter activity"/>
    <property type="evidence" value="ECO:0007669"/>
    <property type="project" value="InterPro"/>
</dbReference>
<evidence type="ECO:0000256" key="1">
    <source>
        <dbReference type="ARBA" id="ARBA00004651"/>
    </source>
</evidence>
<evidence type="ECO:0000256" key="2">
    <source>
        <dbReference type="ARBA" id="ARBA00022448"/>
    </source>
</evidence>
<evidence type="ECO:0000256" key="5">
    <source>
        <dbReference type="ARBA" id="ARBA00022989"/>
    </source>
</evidence>
<dbReference type="STRING" id="216946.STURO_v1c01130"/>
<dbReference type="OrthoDB" id="9810952at2"/>
<keyword evidence="6" id="KW-0406">Ion transport</keyword>
<evidence type="ECO:0000256" key="7">
    <source>
        <dbReference type="ARBA" id="ARBA00023136"/>
    </source>
</evidence>
<comment type="subcellular location">
    <subcellularLocation>
        <location evidence="1">Cell membrane</location>
        <topology evidence="1">Multi-pass membrane protein</topology>
    </subcellularLocation>
</comment>
<protein>
    <submittedName>
        <fullName evidence="9">Potassium uptake protein KtrB</fullName>
    </submittedName>
</protein>
<dbReference type="InterPro" id="IPR003445">
    <property type="entry name" value="Cat_transpt"/>
</dbReference>
<evidence type="ECO:0000256" key="6">
    <source>
        <dbReference type="ARBA" id="ARBA00023065"/>
    </source>
</evidence>
<dbReference type="PATRIC" id="fig|216946.3.peg.113"/>
<dbReference type="GO" id="GO:0030001">
    <property type="term" value="P:metal ion transport"/>
    <property type="evidence" value="ECO:0007669"/>
    <property type="project" value="UniProtKB-ARBA"/>
</dbReference>